<dbReference type="InterPro" id="IPR041884">
    <property type="entry name" value="PilM_C-ter"/>
</dbReference>
<dbReference type="Proteomes" id="UP000577346">
    <property type="component" value="Unassembled WGS sequence"/>
</dbReference>
<sequence length="146" mass="15334">MSFNWIVITILLIAVGIVSLQEEQSLQLSDYATVDSVSRSFLVYRSAAAQYAAANPSYTGMPADAVLSLPSWFSKPTGLAVYVTAGQSYTYFTGTIPAGLPAALVERTQSMSVGVKRSGLLYSPVAGVTNVTIPPLVPEGAVVALN</sequence>
<dbReference type="AlphaFoldDB" id="A0A7W2LY77"/>
<evidence type="ECO:0000313" key="1">
    <source>
        <dbReference type="EMBL" id="MBA6149213.1"/>
    </source>
</evidence>
<reference evidence="1 2" key="1">
    <citation type="submission" date="2020-07" db="EMBL/GenBank/DDBJ databases">
        <title>Diversity of carbapenemase encoding genes among Pseudomonas putida group clinical isolates in a tertiary Brazilian hospital.</title>
        <authorList>
            <person name="Alberto-Lei F."/>
            <person name="Nodari C.S."/>
            <person name="Streling A.P."/>
            <person name="Paulino J.T."/>
            <person name="Bessa-Neto F.O."/>
            <person name="Cayo R."/>
            <person name="Gales A.C."/>
        </authorList>
    </citation>
    <scope>NUCLEOTIDE SEQUENCE [LARGE SCALE GENOMIC DNA]</scope>
    <source>
        <strain evidence="1 2">11213</strain>
    </source>
</reference>
<dbReference type="EMBL" id="JACGDA010000038">
    <property type="protein sequence ID" value="MBA6149213.1"/>
    <property type="molecule type" value="Genomic_DNA"/>
</dbReference>
<proteinExistence type="predicted"/>
<gene>
    <name evidence="1" type="primary">pilM</name>
    <name evidence="1" type="ORF">H4C15_17105</name>
</gene>
<evidence type="ECO:0000313" key="2">
    <source>
        <dbReference type="Proteomes" id="UP000577346"/>
    </source>
</evidence>
<name>A0A7W2LY77_9PSED</name>
<dbReference type="RefSeq" id="WP_182336811.1">
    <property type="nucleotide sequence ID" value="NZ_JACGDA010000038.1"/>
</dbReference>
<dbReference type="Gene3D" id="6.20.120.30">
    <property type="entry name" value="PilM protein, C-terminal domain"/>
    <property type="match status" value="1"/>
</dbReference>
<accession>A0A7W2LY77</accession>
<dbReference type="Pfam" id="PF07419">
    <property type="entry name" value="PilM"/>
    <property type="match status" value="1"/>
</dbReference>
<comment type="caution">
    <text evidence="1">The sequence shown here is derived from an EMBL/GenBank/DDBJ whole genome shotgun (WGS) entry which is preliminary data.</text>
</comment>
<dbReference type="InterPro" id="IPR041883">
    <property type="entry name" value="PilM_N-ter"/>
</dbReference>
<dbReference type="Gene3D" id="3.30.1300.90">
    <property type="entry name" value="PilM protein, N-terminal domain"/>
    <property type="match status" value="1"/>
</dbReference>
<protein>
    <submittedName>
        <fullName evidence="1">Type IV pilus biogenesis protein PilM</fullName>
    </submittedName>
</protein>
<dbReference type="InterPro" id="IPR009987">
    <property type="entry name" value="IM_PilM"/>
</dbReference>
<organism evidence="1 2">
    <name type="scientific">Pseudomonas juntendi</name>
    <dbReference type="NCBI Taxonomy" id="2666183"/>
    <lineage>
        <taxon>Bacteria</taxon>
        <taxon>Pseudomonadati</taxon>
        <taxon>Pseudomonadota</taxon>
        <taxon>Gammaproteobacteria</taxon>
        <taxon>Pseudomonadales</taxon>
        <taxon>Pseudomonadaceae</taxon>
        <taxon>Pseudomonas</taxon>
    </lineage>
</organism>